<feature type="transmembrane region" description="Helical" evidence="7">
    <location>
        <begin position="89"/>
        <end position="107"/>
    </location>
</feature>
<feature type="region of interest" description="Disordered" evidence="6">
    <location>
        <begin position="329"/>
        <end position="348"/>
    </location>
</feature>
<keyword evidence="3 7" id="KW-1133">Transmembrane helix</keyword>
<accession>A0A8E2EM84</accession>
<feature type="transmembrane region" description="Helical" evidence="7">
    <location>
        <begin position="171"/>
        <end position="189"/>
    </location>
</feature>
<evidence type="ECO:0000256" key="2">
    <source>
        <dbReference type="ARBA" id="ARBA00022692"/>
    </source>
</evidence>
<proteinExistence type="inferred from homology"/>
<evidence type="ECO:0000256" key="7">
    <source>
        <dbReference type="SAM" id="Phobius"/>
    </source>
</evidence>
<keyword evidence="10" id="KW-1185">Reference proteome</keyword>
<keyword evidence="2 7" id="KW-0812">Transmembrane</keyword>
<dbReference type="EMBL" id="KV744806">
    <property type="protein sequence ID" value="OCK86355.1"/>
    <property type="molecule type" value="Genomic_DNA"/>
</dbReference>
<feature type="transmembrane region" description="Helical" evidence="7">
    <location>
        <begin position="234"/>
        <end position="253"/>
    </location>
</feature>
<keyword evidence="4 7" id="KW-0472">Membrane</keyword>
<evidence type="ECO:0000256" key="3">
    <source>
        <dbReference type="ARBA" id="ARBA00022989"/>
    </source>
</evidence>
<dbReference type="OrthoDB" id="444631at2759"/>
<feature type="domain" description="Rhodopsin" evidence="8">
    <location>
        <begin position="28"/>
        <end position="258"/>
    </location>
</feature>
<gene>
    <name evidence="9" type="ORF">K432DRAFT_438617</name>
</gene>
<evidence type="ECO:0000256" key="4">
    <source>
        <dbReference type="ARBA" id="ARBA00023136"/>
    </source>
</evidence>
<dbReference type="GO" id="GO:0016020">
    <property type="term" value="C:membrane"/>
    <property type="evidence" value="ECO:0007669"/>
    <property type="project" value="UniProtKB-SubCell"/>
</dbReference>
<dbReference type="InterPro" id="IPR049326">
    <property type="entry name" value="Rhodopsin_dom_fungi"/>
</dbReference>
<feature type="transmembrane region" description="Helical" evidence="7">
    <location>
        <begin position="119"/>
        <end position="138"/>
    </location>
</feature>
<dbReference type="Pfam" id="PF20684">
    <property type="entry name" value="Fung_rhodopsin"/>
    <property type="match status" value="1"/>
</dbReference>
<reference evidence="9 10" key="1">
    <citation type="journal article" date="2016" name="Nat. Commun.">
        <title>Ectomycorrhizal ecology is imprinted in the genome of the dominant symbiotic fungus Cenococcum geophilum.</title>
        <authorList>
            <consortium name="DOE Joint Genome Institute"/>
            <person name="Peter M."/>
            <person name="Kohler A."/>
            <person name="Ohm R.A."/>
            <person name="Kuo A."/>
            <person name="Krutzmann J."/>
            <person name="Morin E."/>
            <person name="Arend M."/>
            <person name="Barry K.W."/>
            <person name="Binder M."/>
            <person name="Choi C."/>
            <person name="Clum A."/>
            <person name="Copeland A."/>
            <person name="Grisel N."/>
            <person name="Haridas S."/>
            <person name="Kipfer T."/>
            <person name="LaButti K."/>
            <person name="Lindquist E."/>
            <person name="Lipzen A."/>
            <person name="Maire R."/>
            <person name="Meier B."/>
            <person name="Mihaltcheva S."/>
            <person name="Molinier V."/>
            <person name="Murat C."/>
            <person name="Poggeler S."/>
            <person name="Quandt C.A."/>
            <person name="Sperisen C."/>
            <person name="Tritt A."/>
            <person name="Tisserant E."/>
            <person name="Crous P.W."/>
            <person name="Henrissat B."/>
            <person name="Nehls U."/>
            <person name="Egli S."/>
            <person name="Spatafora J.W."/>
            <person name="Grigoriev I.V."/>
            <person name="Martin F.M."/>
        </authorList>
    </citation>
    <scope>NUCLEOTIDE SEQUENCE [LARGE SCALE GENOMIC DNA]</scope>
    <source>
        <strain evidence="9 10">CBS 459.81</strain>
    </source>
</reference>
<sequence length="361" mass="39946">MASYLTGSSAMAAEWTLLVLAYILGGTRIYARLAHQRLHLLLSDIFLIFACVDVLALIICDTLSYRLGAMNADTQPSVSLHKISFASDYFYDVGLYLPKFSMLAFYYRLFPPTLPNLRIALKIVILYVTSCCMATIFMDTFWCGSTVSINWSLTNETCNVFTNMDLFVADWTLNITSDVLIFGLPFPLLRSLKLASRAQVYGLVVTFALGLITISVSTVRFVTLKTSNAILSVYIWSMAEYTTAIMVVSIPALRSLLRAGGRGTSAGETTPKLRAWSSRHSSRLRNGSSGRGAVHLSNLDEQNNSQAELNGVKSDGIYKAEEVVVRSDRLNPNDHSLRPATSSDTFDGHTQRLRNSVSVWV</sequence>
<feature type="transmembrane region" description="Helical" evidence="7">
    <location>
        <begin position="201"/>
        <end position="222"/>
    </location>
</feature>
<evidence type="ECO:0000256" key="5">
    <source>
        <dbReference type="ARBA" id="ARBA00038359"/>
    </source>
</evidence>
<organism evidence="9 10">
    <name type="scientific">Lepidopterella palustris CBS 459.81</name>
    <dbReference type="NCBI Taxonomy" id="1314670"/>
    <lineage>
        <taxon>Eukaryota</taxon>
        <taxon>Fungi</taxon>
        <taxon>Dikarya</taxon>
        <taxon>Ascomycota</taxon>
        <taxon>Pezizomycotina</taxon>
        <taxon>Dothideomycetes</taxon>
        <taxon>Pleosporomycetidae</taxon>
        <taxon>Mytilinidiales</taxon>
        <taxon>Argynnaceae</taxon>
        <taxon>Lepidopterella</taxon>
    </lineage>
</organism>
<feature type="region of interest" description="Disordered" evidence="6">
    <location>
        <begin position="261"/>
        <end position="312"/>
    </location>
</feature>
<dbReference type="PANTHER" id="PTHR33048:SF92">
    <property type="entry name" value="INTEGRAL MEMBRANE PROTEIN"/>
    <property type="match status" value="1"/>
</dbReference>
<protein>
    <recommendedName>
        <fullName evidence="8">Rhodopsin domain-containing protein</fullName>
    </recommendedName>
</protein>
<dbReference type="InterPro" id="IPR052337">
    <property type="entry name" value="SAT4-like"/>
</dbReference>
<comment type="subcellular location">
    <subcellularLocation>
        <location evidence="1">Membrane</location>
        <topology evidence="1">Multi-pass membrane protein</topology>
    </subcellularLocation>
</comment>
<evidence type="ECO:0000256" key="6">
    <source>
        <dbReference type="SAM" id="MobiDB-lite"/>
    </source>
</evidence>
<evidence type="ECO:0000313" key="9">
    <source>
        <dbReference type="EMBL" id="OCK86355.1"/>
    </source>
</evidence>
<dbReference type="Proteomes" id="UP000250266">
    <property type="component" value="Unassembled WGS sequence"/>
</dbReference>
<evidence type="ECO:0000256" key="1">
    <source>
        <dbReference type="ARBA" id="ARBA00004141"/>
    </source>
</evidence>
<dbReference type="AlphaFoldDB" id="A0A8E2EM84"/>
<name>A0A8E2EM84_9PEZI</name>
<evidence type="ECO:0000313" key="10">
    <source>
        <dbReference type="Proteomes" id="UP000250266"/>
    </source>
</evidence>
<feature type="transmembrane region" description="Helical" evidence="7">
    <location>
        <begin position="12"/>
        <end position="31"/>
    </location>
</feature>
<dbReference type="PANTHER" id="PTHR33048">
    <property type="entry name" value="PTH11-LIKE INTEGRAL MEMBRANE PROTEIN (AFU_ORTHOLOGUE AFUA_5G11245)"/>
    <property type="match status" value="1"/>
</dbReference>
<feature type="transmembrane region" description="Helical" evidence="7">
    <location>
        <begin position="38"/>
        <end position="59"/>
    </location>
</feature>
<evidence type="ECO:0000259" key="8">
    <source>
        <dbReference type="Pfam" id="PF20684"/>
    </source>
</evidence>
<feature type="compositionally biased region" description="Polar residues" evidence="6">
    <location>
        <begin position="299"/>
        <end position="308"/>
    </location>
</feature>
<comment type="similarity">
    <text evidence="5">Belongs to the SAT4 family.</text>
</comment>